<dbReference type="Proteomes" id="UP000199423">
    <property type="component" value="Unassembled WGS sequence"/>
</dbReference>
<evidence type="ECO:0008006" key="6">
    <source>
        <dbReference type="Google" id="ProtNLM"/>
    </source>
</evidence>
<proteinExistence type="predicted"/>
<evidence type="ECO:0000256" key="1">
    <source>
        <dbReference type="SAM" id="Phobius"/>
    </source>
</evidence>
<dbReference type="NCBIfam" id="NF033634">
    <property type="entry name" value="SLATT_1"/>
    <property type="match status" value="1"/>
</dbReference>
<evidence type="ECO:0000313" key="5">
    <source>
        <dbReference type="Proteomes" id="UP000199423"/>
    </source>
</evidence>
<keyword evidence="1" id="KW-0812">Transmembrane</keyword>
<accession>A0A1I7N2T0</accession>
<feature type="transmembrane region" description="Helical" evidence="1">
    <location>
        <begin position="212"/>
        <end position="231"/>
    </location>
</feature>
<name>A0A1I7N2T0_9HYPH</name>
<evidence type="ECO:0000313" key="4">
    <source>
        <dbReference type="EMBL" id="SFV28866.1"/>
    </source>
</evidence>
<dbReference type="NCBIfam" id="NF033610">
    <property type="entry name" value="SLATT_3"/>
    <property type="match status" value="1"/>
</dbReference>
<organism evidence="4 5">
    <name type="scientific">Hyphomicrobium facile</name>
    <dbReference type="NCBI Taxonomy" id="51670"/>
    <lineage>
        <taxon>Bacteria</taxon>
        <taxon>Pseudomonadati</taxon>
        <taxon>Pseudomonadota</taxon>
        <taxon>Alphaproteobacteria</taxon>
        <taxon>Hyphomicrobiales</taxon>
        <taxon>Hyphomicrobiaceae</taxon>
        <taxon>Hyphomicrobium</taxon>
    </lineage>
</organism>
<feature type="domain" description="SMODS and SLOG-associating 2TM effector" evidence="2">
    <location>
        <begin position="160"/>
        <end position="282"/>
    </location>
</feature>
<reference evidence="5" key="1">
    <citation type="submission" date="2016-10" db="EMBL/GenBank/DDBJ databases">
        <authorList>
            <person name="Varghese N."/>
            <person name="Submissions S."/>
        </authorList>
    </citation>
    <scope>NUCLEOTIDE SEQUENCE [LARGE SCALE GENOMIC DNA]</scope>
    <source>
        <strain evidence="5">DSM 1565</strain>
    </source>
</reference>
<dbReference type="OrthoDB" id="9806639at2"/>
<dbReference type="InterPro" id="IPR040884">
    <property type="entry name" value="SLATT_1"/>
</dbReference>
<dbReference type="InterPro" id="IPR041116">
    <property type="entry name" value="SLATT_3"/>
</dbReference>
<dbReference type="RefSeq" id="WP_092865243.1">
    <property type="nucleotide sequence ID" value="NZ_FPCH01000001.1"/>
</dbReference>
<dbReference type="STRING" id="51670.SAMN04488557_1113"/>
<sequence>MKQEDYPALFLDADAASNLYQSKFLRLIRGEYMVLFLAAVFSMNFFTDVIYGVLYAGVFFVGLLVLVSRAQTKPEQWWYRCRALAESVKTLTWRYMMRATPFEGDEATAKLKLRDELHKMFRENKDVAKQITNDWSGNNQITEAMVEVRGLKRVDRMTYYLKHRVDEQRGWYNRKSKTNRDCAKLWFWISGIAYVLAGSMVLSRIAYPDWKFWPIEPLIVVATSIVGWMQIKKFNELAAAYTVAAHEIGLIRPMADAVTNEASFSEFVNDAEKAFSREHTLWIARQSD</sequence>
<dbReference type="EMBL" id="FPCH01000001">
    <property type="protein sequence ID" value="SFV28866.1"/>
    <property type="molecule type" value="Genomic_DNA"/>
</dbReference>
<keyword evidence="1" id="KW-1133">Transmembrane helix</keyword>
<feature type="transmembrane region" description="Helical" evidence="1">
    <location>
        <begin position="185"/>
        <end position="206"/>
    </location>
</feature>
<evidence type="ECO:0000259" key="2">
    <source>
        <dbReference type="Pfam" id="PF18181"/>
    </source>
</evidence>
<dbReference type="Pfam" id="PF18181">
    <property type="entry name" value="SLATT_1"/>
    <property type="match status" value="1"/>
</dbReference>
<dbReference type="AlphaFoldDB" id="A0A1I7N2T0"/>
<feature type="transmembrane region" description="Helical" evidence="1">
    <location>
        <begin position="49"/>
        <end position="67"/>
    </location>
</feature>
<keyword evidence="5" id="KW-1185">Reference proteome</keyword>
<keyword evidence="1" id="KW-0472">Membrane</keyword>
<protein>
    <recommendedName>
        <fullName evidence="6">DUF4231 domain-containing protein</fullName>
    </recommendedName>
</protein>
<evidence type="ECO:0000259" key="3">
    <source>
        <dbReference type="Pfam" id="PF18184"/>
    </source>
</evidence>
<feature type="domain" description="SMODS and SLOG-associating 2TM effector" evidence="3">
    <location>
        <begin position="7"/>
        <end position="153"/>
    </location>
</feature>
<dbReference type="Pfam" id="PF18184">
    <property type="entry name" value="SLATT_3"/>
    <property type="match status" value="1"/>
</dbReference>
<gene>
    <name evidence="4" type="ORF">SAMN04488557_1113</name>
</gene>